<dbReference type="Proteomes" id="UP000711614">
    <property type="component" value="Unassembled WGS sequence"/>
</dbReference>
<protein>
    <submittedName>
        <fullName evidence="3">Uncharacterized protein</fullName>
    </submittedName>
</protein>
<accession>A0ABS4YZI7</accession>
<feature type="transmembrane region" description="Helical" evidence="2">
    <location>
        <begin position="33"/>
        <end position="53"/>
    </location>
</feature>
<name>A0ABS4YZI7_9MICC</name>
<feature type="transmembrane region" description="Helical" evidence="2">
    <location>
        <begin position="105"/>
        <end position="127"/>
    </location>
</feature>
<dbReference type="EMBL" id="JAGIOI010000001">
    <property type="protein sequence ID" value="MBP2414197.1"/>
    <property type="molecule type" value="Genomic_DNA"/>
</dbReference>
<evidence type="ECO:0000256" key="2">
    <source>
        <dbReference type="SAM" id="Phobius"/>
    </source>
</evidence>
<evidence type="ECO:0000313" key="3">
    <source>
        <dbReference type="EMBL" id="MBP2414197.1"/>
    </source>
</evidence>
<organism evidence="3 4">
    <name type="scientific">Arthrobacter stackebrandtii</name>
    <dbReference type="NCBI Taxonomy" id="272161"/>
    <lineage>
        <taxon>Bacteria</taxon>
        <taxon>Bacillati</taxon>
        <taxon>Actinomycetota</taxon>
        <taxon>Actinomycetes</taxon>
        <taxon>Micrococcales</taxon>
        <taxon>Micrococcaceae</taxon>
        <taxon>Arthrobacter</taxon>
    </lineage>
</organism>
<sequence>MNFPIFRALSLVCAVAALPGMWFIALEGNMGVGMPWIAAANALLGVVQAFRLYPMTLDGSGGSFGARAQGIDLAWASALQVAAALLLGLLSLLGGGGGAALWLPLQVLAMVVLGFLLGLLAGLLVPVPLATAVGAIAGRGGASAEALLFSAILVSLAAVGVLGTLAVDMESPGRGRGWLLIMLVAGMPVDNSAVTSAPLMWGARAAALLMVAATVALVRFQGGRRKSRREGRNPAIRRRASGKG</sequence>
<proteinExistence type="predicted"/>
<reference evidence="3 4" key="1">
    <citation type="submission" date="2021-03" db="EMBL/GenBank/DDBJ databases">
        <title>Sequencing the genomes of 1000 actinobacteria strains.</title>
        <authorList>
            <person name="Klenk H.-P."/>
        </authorList>
    </citation>
    <scope>NUCLEOTIDE SEQUENCE [LARGE SCALE GENOMIC DNA]</scope>
    <source>
        <strain evidence="3 4">DSM 16005</strain>
    </source>
</reference>
<comment type="caution">
    <text evidence="3">The sequence shown here is derived from an EMBL/GenBank/DDBJ whole genome shotgun (WGS) entry which is preliminary data.</text>
</comment>
<evidence type="ECO:0000313" key="4">
    <source>
        <dbReference type="Proteomes" id="UP000711614"/>
    </source>
</evidence>
<dbReference type="RefSeq" id="WP_209681929.1">
    <property type="nucleotide sequence ID" value="NZ_JAGIOI010000001.1"/>
</dbReference>
<keyword evidence="2" id="KW-0812">Transmembrane</keyword>
<gene>
    <name evidence="3" type="ORF">JOF48_002996</name>
</gene>
<feature type="region of interest" description="Disordered" evidence="1">
    <location>
        <begin position="225"/>
        <end position="244"/>
    </location>
</feature>
<feature type="transmembrane region" description="Helical" evidence="2">
    <location>
        <begin position="6"/>
        <end position="26"/>
    </location>
</feature>
<keyword evidence="4" id="KW-1185">Reference proteome</keyword>
<feature type="transmembrane region" description="Helical" evidence="2">
    <location>
        <begin position="147"/>
        <end position="166"/>
    </location>
</feature>
<feature type="transmembrane region" description="Helical" evidence="2">
    <location>
        <begin position="73"/>
        <end position="93"/>
    </location>
</feature>
<keyword evidence="2" id="KW-1133">Transmembrane helix</keyword>
<keyword evidence="2" id="KW-0472">Membrane</keyword>
<feature type="transmembrane region" description="Helical" evidence="2">
    <location>
        <begin position="201"/>
        <end position="220"/>
    </location>
</feature>
<evidence type="ECO:0000256" key="1">
    <source>
        <dbReference type="SAM" id="MobiDB-lite"/>
    </source>
</evidence>